<dbReference type="Pfam" id="PF00366">
    <property type="entry name" value="Ribosomal_S17"/>
    <property type="match status" value="1"/>
</dbReference>
<evidence type="ECO:0000256" key="6">
    <source>
        <dbReference type="HAMAP-Rule" id="MF_01345"/>
    </source>
</evidence>
<evidence type="ECO:0000256" key="5">
    <source>
        <dbReference type="ARBA" id="ARBA00023274"/>
    </source>
</evidence>
<dbReference type="SUPFAM" id="SSF50249">
    <property type="entry name" value="Nucleic acid-binding proteins"/>
    <property type="match status" value="1"/>
</dbReference>
<protein>
    <recommendedName>
        <fullName evidence="6">Small ribosomal subunit protein uS17</fullName>
    </recommendedName>
</protein>
<gene>
    <name evidence="6" type="primary">rpsQ</name>
    <name evidence="8" type="ORF">SAMN02746019_00014570</name>
</gene>
<keyword evidence="4 6" id="KW-0689">Ribosomal protein</keyword>
<dbReference type="PANTHER" id="PTHR10744">
    <property type="entry name" value="40S RIBOSOMAL PROTEIN S11 FAMILY MEMBER"/>
    <property type="match status" value="1"/>
</dbReference>
<dbReference type="NCBIfam" id="TIGR03635">
    <property type="entry name" value="uS17_bact"/>
    <property type="match status" value="1"/>
</dbReference>
<dbReference type="EMBL" id="FYEK01000054">
    <property type="protein sequence ID" value="SNB71557.1"/>
    <property type="molecule type" value="Genomic_DNA"/>
</dbReference>
<keyword evidence="9" id="KW-1185">Reference proteome</keyword>
<dbReference type="NCBIfam" id="NF004123">
    <property type="entry name" value="PRK05610.1"/>
    <property type="match status" value="1"/>
</dbReference>
<comment type="subunit">
    <text evidence="6">Part of the 30S ribosomal subunit.</text>
</comment>
<dbReference type="GO" id="GO:0003735">
    <property type="term" value="F:structural constituent of ribosome"/>
    <property type="evidence" value="ECO:0007669"/>
    <property type="project" value="UniProtKB-UniRule"/>
</dbReference>
<proteinExistence type="inferred from homology"/>
<dbReference type="HAMAP" id="MF_01345_B">
    <property type="entry name" value="Ribosomal_uS17_B"/>
    <property type="match status" value="1"/>
</dbReference>
<dbReference type="PRINTS" id="PR00973">
    <property type="entry name" value="RIBOSOMALS17"/>
</dbReference>
<dbReference type="InterPro" id="IPR000266">
    <property type="entry name" value="Ribosomal_uS17"/>
</dbReference>
<dbReference type="CDD" id="cd00364">
    <property type="entry name" value="Ribosomal_uS17"/>
    <property type="match status" value="1"/>
</dbReference>
<dbReference type="OrthoDB" id="9811714at2"/>
<evidence type="ECO:0000256" key="1">
    <source>
        <dbReference type="ARBA" id="ARBA00010254"/>
    </source>
</evidence>
<comment type="similarity">
    <text evidence="1 6 7">Belongs to the universal ribosomal protein uS17 family.</text>
</comment>
<dbReference type="PROSITE" id="PS00056">
    <property type="entry name" value="RIBOSOMAL_S17"/>
    <property type="match status" value="1"/>
</dbReference>
<name>A0A212RGY6_9CHLR</name>
<dbReference type="GO" id="GO:0019843">
    <property type="term" value="F:rRNA binding"/>
    <property type="evidence" value="ECO:0007669"/>
    <property type="project" value="UniProtKB-UniRule"/>
</dbReference>
<dbReference type="RefSeq" id="WP_088571977.1">
    <property type="nucleotide sequence ID" value="NZ_FYEK01000054.1"/>
</dbReference>
<dbReference type="InterPro" id="IPR012340">
    <property type="entry name" value="NA-bd_OB-fold"/>
</dbReference>
<evidence type="ECO:0000313" key="9">
    <source>
        <dbReference type="Proteomes" id="UP000197025"/>
    </source>
</evidence>
<accession>A0A212RGY6</accession>
<keyword evidence="3 6" id="KW-0694">RNA-binding</keyword>
<evidence type="ECO:0000256" key="7">
    <source>
        <dbReference type="RuleBase" id="RU003872"/>
    </source>
</evidence>
<dbReference type="InterPro" id="IPR019984">
    <property type="entry name" value="Ribosomal_uS17_bact/chlr"/>
</dbReference>
<evidence type="ECO:0000313" key="8">
    <source>
        <dbReference type="EMBL" id="SNB71557.1"/>
    </source>
</evidence>
<dbReference type="AlphaFoldDB" id="A0A212RGY6"/>
<dbReference type="GO" id="GO:0006412">
    <property type="term" value="P:translation"/>
    <property type="evidence" value="ECO:0007669"/>
    <property type="project" value="UniProtKB-UniRule"/>
</dbReference>
<dbReference type="InterPro" id="IPR019979">
    <property type="entry name" value="Ribosomal_uS17_CS"/>
</dbReference>
<organism evidence="8 9">
    <name type="scientific">Thermoflexus hugenholtzii JAD2</name>
    <dbReference type="NCBI Taxonomy" id="877466"/>
    <lineage>
        <taxon>Bacteria</taxon>
        <taxon>Bacillati</taxon>
        <taxon>Chloroflexota</taxon>
        <taxon>Thermoflexia</taxon>
        <taxon>Thermoflexales</taxon>
        <taxon>Thermoflexaceae</taxon>
        <taxon>Thermoflexus</taxon>
    </lineage>
</organism>
<evidence type="ECO:0000256" key="3">
    <source>
        <dbReference type="ARBA" id="ARBA00022884"/>
    </source>
</evidence>
<evidence type="ECO:0000256" key="2">
    <source>
        <dbReference type="ARBA" id="ARBA00022730"/>
    </source>
</evidence>
<dbReference type="PANTHER" id="PTHR10744:SF1">
    <property type="entry name" value="SMALL RIBOSOMAL SUBUNIT PROTEIN US17M"/>
    <property type="match status" value="1"/>
</dbReference>
<dbReference type="FunCoup" id="A0A212RGY6">
    <property type="interactions" value="380"/>
</dbReference>
<reference evidence="9" key="1">
    <citation type="submission" date="2017-06" db="EMBL/GenBank/DDBJ databases">
        <authorList>
            <person name="Varghese N."/>
            <person name="Submissions S."/>
        </authorList>
    </citation>
    <scope>NUCLEOTIDE SEQUENCE [LARGE SCALE GENOMIC DNA]</scope>
    <source>
        <strain evidence="9">JAD2</strain>
    </source>
</reference>
<keyword evidence="5 6" id="KW-0687">Ribonucleoprotein</keyword>
<dbReference type="GO" id="GO:0022627">
    <property type="term" value="C:cytosolic small ribosomal subunit"/>
    <property type="evidence" value="ECO:0007669"/>
    <property type="project" value="UniProtKB-UniRule"/>
</dbReference>
<dbReference type="Proteomes" id="UP000197025">
    <property type="component" value="Unassembled WGS sequence"/>
</dbReference>
<dbReference type="InParanoid" id="A0A212RGY6"/>
<dbReference type="Gene3D" id="2.40.50.140">
    <property type="entry name" value="Nucleic acid-binding proteins"/>
    <property type="match status" value="1"/>
</dbReference>
<keyword evidence="2 6" id="KW-0699">rRNA-binding</keyword>
<sequence length="101" mass="11886">MKDRRKRFIGRVTSDKMDKTVVVTVEELVRHPLYGKVIRRRRKFMAHNEGNLARMGDLVQIVESRPLSRRKRWVVEAILERAQKPVEPVPEQLPGEEILSE</sequence>
<evidence type="ECO:0000256" key="4">
    <source>
        <dbReference type="ARBA" id="ARBA00022980"/>
    </source>
</evidence>
<comment type="function">
    <text evidence="6">One of the primary rRNA binding proteins, it binds specifically to the 5'-end of 16S ribosomal RNA.</text>
</comment>